<gene>
    <name evidence="1" type="ORF">GNZ18_21440</name>
</gene>
<organism evidence="1 2">
    <name type="scientific">Actinomadura litoris</name>
    <dbReference type="NCBI Taxonomy" id="2678616"/>
    <lineage>
        <taxon>Bacteria</taxon>
        <taxon>Bacillati</taxon>
        <taxon>Actinomycetota</taxon>
        <taxon>Actinomycetes</taxon>
        <taxon>Streptosporangiales</taxon>
        <taxon>Thermomonosporaceae</taxon>
        <taxon>Actinomadura</taxon>
    </lineage>
</organism>
<evidence type="ECO:0008006" key="3">
    <source>
        <dbReference type="Google" id="ProtNLM"/>
    </source>
</evidence>
<dbReference type="AlphaFoldDB" id="A0A7K1L3Y9"/>
<proteinExistence type="predicted"/>
<evidence type="ECO:0000313" key="1">
    <source>
        <dbReference type="EMBL" id="MUN39144.1"/>
    </source>
</evidence>
<name>A0A7K1L3Y9_9ACTN</name>
<evidence type="ECO:0000313" key="2">
    <source>
        <dbReference type="Proteomes" id="UP000432015"/>
    </source>
</evidence>
<comment type="caution">
    <text evidence="1">The sequence shown here is derived from an EMBL/GenBank/DDBJ whole genome shotgun (WGS) entry which is preliminary data.</text>
</comment>
<dbReference type="Proteomes" id="UP000432015">
    <property type="component" value="Unassembled WGS sequence"/>
</dbReference>
<dbReference type="InterPro" id="IPR028961">
    <property type="entry name" value="Imm21"/>
</dbReference>
<dbReference type="Pfam" id="PF15589">
    <property type="entry name" value="Imm21"/>
    <property type="match status" value="1"/>
</dbReference>
<sequence length="180" mass="19646">MPSVDDEYARTWVESLGGPLVVLPRSVLPLWHTDPAGQEVNDPAEWGDYGRACKIDDSLGVLEVGDAQALVLGDVPDSTTFLPELSAFVRWEWAPSEEALLDGVEAVLDTAEWETEVRWTVPGPVVLFDSVWPGTTLLDQQPENHLLIDLAPGTFRVSFASIATGPETRVGIVRLLSDKP</sequence>
<keyword evidence="2" id="KW-1185">Reference proteome</keyword>
<reference evidence="1 2" key="1">
    <citation type="submission" date="2019-11" db="EMBL/GenBank/DDBJ databases">
        <authorList>
            <person name="Cao P."/>
        </authorList>
    </citation>
    <scope>NUCLEOTIDE SEQUENCE [LARGE SCALE GENOMIC DNA]</scope>
    <source>
        <strain evidence="1 2">NEAU-AAG5</strain>
    </source>
</reference>
<dbReference type="EMBL" id="WOFH01000007">
    <property type="protein sequence ID" value="MUN39144.1"/>
    <property type="molecule type" value="Genomic_DNA"/>
</dbReference>
<accession>A0A7K1L3Y9</accession>
<protein>
    <recommendedName>
        <fullName evidence="3">Immunity protein 21 of polymorphic toxin system</fullName>
    </recommendedName>
</protein>